<dbReference type="SUPFAM" id="SSF51197">
    <property type="entry name" value="Clavaminate synthase-like"/>
    <property type="match status" value="1"/>
</dbReference>
<dbReference type="InterPro" id="IPR007817">
    <property type="entry name" value="Isocyanide_synthase_DIT1"/>
</dbReference>
<gene>
    <name evidence="4" type="ORF">PT974_01658</name>
</gene>
<dbReference type="Pfam" id="PF02668">
    <property type="entry name" value="TauD"/>
    <property type="match status" value="1"/>
</dbReference>
<feature type="region of interest" description="Disordered" evidence="2">
    <location>
        <begin position="1"/>
        <end position="26"/>
    </location>
</feature>
<dbReference type="InterPro" id="IPR003819">
    <property type="entry name" value="TauD/TfdA-like"/>
</dbReference>
<dbReference type="Pfam" id="PF05141">
    <property type="entry name" value="DIT1_PvcA"/>
    <property type="match status" value="1"/>
</dbReference>
<evidence type="ECO:0000256" key="2">
    <source>
        <dbReference type="SAM" id="MobiDB-lite"/>
    </source>
</evidence>
<feature type="domain" description="TauD/TfdA-like" evidence="3">
    <location>
        <begin position="421"/>
        <end position="671"/>
    </location>
</feature>
<evidence type="ECO:0000259" key="3">
    <source>
        <dbReference type="Pfam" id="PF02668"/>
    </source>
</evidence>
<feature type="compositionally biased region" description="Polar residues" evidence="2">
    <location>
        <begin position="10"/>
        <end position="22"/>
    </location>
</feature>
<reference evidence="4 5" key="1">
    <citation type="submission" date="2024-01" db="EMBL/GenBank/DDBJ databases">
        <title>Complete genome of Cladobotryum mycophilum ATHUM6906.</title>
        <authorList>
            <person name="Christinaki A.C."/>
            <person name="Myridakis A.I."/>
            <person name="Kouvelis V.N."/>
        </authorList>
    </citation>
    <scope>NUCLEOTIDE SEQUENCE [LARGE SCALE GENOMIC DNA]</scope>
    <source>
        <strain evidence="4 5">ATHUM6906</strain>
    </source>
</reference>
<evidence type="ECO:0000313" key="5">
    <source>
        <dbReference type="Proteomes" id="UP001338125"/>
    </source>
</evidence>
<dbReference type="Gene3D" id="3.60.130.10">
    <property type="entry name" value="Clavaminate synthase-like"/>
    <property type="match status" value="1"/>
</dbReference>
<evidence type="ECO:0000313" key="4">
    <source>
        <dbReference type="EMBL" id="KAK5999265.1"/>
    </source>
</evidence>
<organism evidence="4 5">
    <name type="scientific">Cladobotryum mycophilum</name>
    <dbReference type="NCBI Taxonomy" id="491253"/>
    <lineage>
        <taxon>Eukaryota</taxon>
        <taxon>Fungi</taxon>
        <taxon>Dikarya</taxon>
        <taxon>Ascomycota</taxon>
        <taxon>Pezizomycotina</taxon>
        <taxon>Sordariomycetes</taxon>
        <taxon>Hypocreomycetidae</taxon>
        <taxon>Hypocreales</taxon>
        <taxon>Hypocreaceae</taxon>
        <taxon>Cladobotryum</taxon>
    </lineage>
</organism>
<comment type="caution">
    <text evidence="4">The sequence shown here is derived from an EMBL/GenBank/DDBJ whole genome shotgun (WGS) entry which is preliminary data.</text>
</comment>
<name>A0ABR0T4B0_9HYPO</name>
<sequence length="674" mass="76568">MPFVSHHSDSLASNSPDGSNASAGDLLTEGQTSTISQMPQFECSKALARGRMLSLIQKDIAETMPAVISLPPQASIVDRAKAAIKLLNRYRIEYQNDWEMPESILKSQSLIEDFLHRGESIELIMPAFPFKSSNKSKKVLGPLPDEAERVSLLHLNGLCESIRDVTHHNVHLVIISDGISYNDLLGVSDTEVWAYGQALRSLSQESGCRNIRFARIHELLGEDSNGPMTQDQYLSQVAMYRIGLEQNLPGGYDVAEEISNDPDTTKTYCGYKKFLETERDVRQSRSRNEKENAAIAKKMLRRGKAFAESIRKAYPHSIRLSIHPSTDANKTSIILLPQDNQVVMTPWHGAVVRNIDGSITMMHARDVPAMTYELIYENDRPTYFRQRSKLFEWNGKDLHFEYLYPTGIMVRPRKPHSEYALCTVDMHKVRLLAEQCSPIVMRGFTETMSRRAFTAKAYDLGDPVPWNNQIIKVVKDVVNMDPASDNVVSSEAMPMHYDGIFKFKTVIDEISGQEKRVSDLPRFQYFVSQSVAAPGDGHTLFASSARFTRHLPHSYNLQKLSKIRWTVGSHGFYNHTLGNLPLIVPHPTLGTPCVRWHQPWSRWQTAYTWADIKIDNGSQNLIELVDSLLFDRRVCLYFTWEVGDVLVSDNFAMLHTLKPFGHRSGRELWRIHTT</sequence>
<dbReference type="PANTHER" id="PTHR37285">
    <property type="entry name" value="SPORE WALL MATURATION PROTEIN DIT1"/>
    <property type="match status" value="1"/>
</dbReference>
<dbReference type="InterPro" id="IPR042098">
    <property type="entry name" value="TauD-like_sf"/>
</dbReference>
<accession>A0ABR0T4B0</accession>
<dbReference type="EMBL" id="JAVFKD010000001">
    <property type="protein sequence ID" value="KAK5999265.1"/>
    <property type="molecule type" value="Genomic_DNA"/>
</dbReference>
<keyword evidence="1" id="KW-0560">Oxidoreductase</keyword>
<evidence type="ECO:0000256" key="1">
    <source>
        <dbReference type="ARBA" id="ARBA00023002"/>
    </source>
</evidence>
<dbReference type="Proteomes" id="UP001338125">
    <property type="component" value="Unassembled WGS sequence"/>
</dbReference>
<keyword evidence="5" id="KW-1185">Reference proteome</keyword>
<protein>
    <submittedName>
        <fullName evidence="4">Isocyanide synthase xanB</fullName>
    </submittedName>
</protein>
<proteinExistence type="predicted"/>
<dbReference type="PANTHER" id="PTHR37285:SF5">
    <property type="entry name" value="SPORE WALL MATURATION PROTEIN DIT1"/>
    <property type="match status" value="1"/>
</dbReference>